<feature type="transmembrane region" description="Helical" evidence="1">
    <location>
        <begin position="63"/>
        <end position="85"/>
    </location>
</feature>
<name>A0A2M6W6D7_9BACT</name>
<keyword evidence="1" id="KW-0812">Transmembrane</keyword>
<dbReference type="AlphaFoldDB" id="A0A2M6W6D7"/>
<evidence type="ECO:0000313" key="2">
    <source>
        <dbReference type="EMBL" id="PIT88362.1"/>
    </source>
</evidence>
<dbReference type="Proteomes" id="UP000231426">
    <property type="component" value="Unassembled WGS sequence"/>
</dbReference>
<reference evidence="3" key="1">
    <citation type="submission" date="2017-09" db="EMBL/GenBank/DDBJ databases">
        <title>Depth-based differentiation of microbial function through sediment-hosted aquifers and enrichment of novel symbionts in the deep terrestrial subsurface.</title>
        <authorList>
            <person name="Probst A.J."/>
            <person name="Ladd B."/>
            <person name="Jarett J.K."/>
            <person name="Geller-Mcgrath D.E."/>
            <person name="Sieber C.M.K."/>
            <person name="Emerson J.B."/>
            <person name="Anantharaman K."/>
            <person name="Thomas B.C."/>
            <person name="Malmstrom R."/>
            <person name="Stieglmeier M."/>
            <person name="Klingl A."/>
            <person name="Woyke T."/>
            <person name="Ryan C.M."/>
            <person name="Banfield J.F."/>
        </authorList>
    </citation>
    <scope>NUCLEOTIDE SEQUENCE [LARGE SCALE GENOMIC DNA]</scope>
</reference>
<dbReference type="EMBL" id="PFBV01000003">
    <property type="protein sequence ID" value="PIT88362.1"/>
    <property type="molecule type" value="Genomic_DNA"/>
</dbReference>
<keyword evidence="1" id="KW-0472">Membrane</keyword>
<keyword evidence="1" id="KW-1133">Transmembrane helix</keyword>
<evidence type="ECO:0000256" key="1">
    <source>
        <dbReference type="SAM" id="Phobius"/>
    </source>
</evidence>
<gene>
    <name evidence="2" type="ORF">COU29_01045</name>
</gene>
<evidence type="ECO:0000313" key="3">
    <source>
        <dbReference type="Proteomes" id="UP000231426"/>
    </source>
</evidence>
<comment type="caution">
    <text evidence="2">The sequence shown here is derived from an EMBL/GenBank/DDBJ whole genome shotgun (WGS) entry which is preliminary data.</text>
</comment>
<proteinExistence type="predicted"/>
<accession>A0A2M6W6D7</accession>
<protein>
    <submittedName>
        <fullName evidence="2">Uncharacterized protein</fullName>
    </submittedName>
</protein>
<sequence length="323" mass="37232">MINFYEQQNRNHNYQPIEEKNEIVNSHKINGKKPNFEKYDDPTGEFDSKQLKWGMWYVQNKILLRRIGIGALFVFIAITFGFSLWKGGFILYYDFFQQPAAEIDLTRATNYNVLNQSRIPQQMQIMDIQILPGGVDKNDVIAELVNPNERYIVYFDYYFDFGGQQSPRQKGFLLPFEVRPIAAMGLDSGWAVGLANLMVENISWQRISNHLISDVKRWQDERLIFSISDFVFKQTGVAGGASSNIISFKLTNESSFSYKDAVFYVGLYQNGSLVGLMKLPVQDFHSLEVRDVDLRSFVSNLVVSEIKLFPAIDLYDKAVYLQP</sequence>
<organism evidence="2 3">
    <name type="scientific">Candidatus Magasanikbacteria bacterium CG10_big_fil_rev_8_21_14_0_10_36_32</name>
    <dbReference type="NCBI Taxonomy" id="1974646"/>
    <lineage>
        <taxon>Bacteria</taxon>
        <taxon>Candidatus Magasanikiibacteriota</taxon>
    </lineage>
</organism>